<reference evidence="1" key="1">
    <citation type="submission" date="2018-02" db="EMBL/GenBank/DDBJ databases">
        <title>Rhizophora mucronata_Transcriptome.</title>
        <authorList>
            <person name="Meera S.P."/>
            <person name="Sreeshan A."/>
            <person name="Augustine A."/>
        </authorList>
    </citation>
    <scope>NUCLEOTIDE SEQUENCE</scope>
    <source>
        <tissue evidence="1">Leaf</tissue>
    </source>
</reference>
<protein>
    <submittedName>
        <fullName evidence="1">Uncharacterized protein</fullName>
    </submittedName>
</protein>
<proteinExistence type="predicted"/>
<dbReference type="AlphaFoldDB" id="A0A2P2Q9M6"/>
<organism evidence="1">
    <name type="scientific">Rhizophora mucronata</name>
    <name type="common">Asiatic mangrove</name>
    <dbReference type="NCBI Taxonomy" id="61149"/>
    <lineage>
        <taxon>Eukaryota</taxon>
        <taxon>Viridiplantae</taxon>
        <taxon>Streptophyta</taxon>
        <taxon>Embryophyta</taxon>
        <taxon>Tracheophyta</taxon>
        <taxon>Spermatophyta</taxon>
        <taxon>Magnoliopsida</taxon>
        <taxon>eudicotyledons</taxon>
        <taxon>Gunneridae</taxon>
        <taxon>Pentapetalae</taxon>
        <taxon>rosids</taxon>
        <taxon>fabids</taxon>
        <taxon>Malpighiales</taxon>
        <taxon>Rhizophoraceae</taxon>
        <taxon>Rhizophora</taxon>
    </lineage>
</organism>
<sequence length="34" mass="3779">MCSTNFSGHNAFWTSEVATTEVASTLSEARTKWK</sequence>
<evidence type="ECO:0000313" key="1">
    <source>
        <dbReference type="EMBL" id="MBX63675.1"/>
    </source>
</evidence>
<accession>A0A2P2Q9M6</accession>
<name>A0A2P2Q9M6_RHIMU</name>
<dbReference type="EMBL" id="GGEC01083191">
    <property type="protein sequence ID" value="MBX63675.1"/>
    <property type="molecule type" value="Transcribed_RNA"/>
</dbReference>